<protein>
    <submittedName>
        <fullName evidence="2">Fe(2+)-trafficking protein</fullName>
    </submittedName>
</protein>
<dbReference type="PANTHER" id="PTHR36965">
    <property type="entry name" value="FE(2+)-TRAFFICKING PROTEIN-RELATED"/>
    <property type="match status" value="1"/>
</dbReference>
<accession>A0ABX8AZF7</accession>
<dbReference type="PANTHER" id="PTHR36965:SF1">
    <property type="entry name" value="FE(2+)-TRAFFICKING PROTEIN-RELATED"/>
    <property type="match status" value="1"/>
</dbReference>
<dbReference type="Proteomes" id="UP000677668">
    <property type="component" value="Chromosome 1"/>
</dbReference>
<dbReference type="EMBL" id="CP072642">
    <property type="protein sequence ID" value="QUV92865.1"/>
    <property type="molecule type" value="Genomic_DNA"/>
</dbReference>
<organism evidence="2 3">
    <name type="scientific">Chloracidobacterium sp. N</name>
    <dbReference type="NCBI Taxonomy" id="2821540"/>
    <lineage>
        <taxon>Bacteria</taxon>
        <taxon>Pseudomonadati</taxon>
        <taxon>Acidobacteriota</taxon>
        <taxon>Terriglobia</taxon>
        <taxon>Terriglobales</taxon>
        <taxon>Acidobacteriaceae</taxon>
        <taxon>Chloracidobacterium</taxon>
        <taxon>Chloracidobacterium aggregatum</taxon>
    </lineage>
</organism>
<evidence type="ECO:0000256" key="1">
    <source>
        <dbReference type="ARBA" id="ARBA00023004"/>
    </source>
</evidence>
<gene>
    <name evidence="2" type="ORF">J8C05_05565</name>
</gene>
<dbReference type="InterPro" id="IPR007457">
    <property type="entry name" value="Fe_traffick_prot_YggX"/>
</dbReference>
<keyword evidence="3" id="KW-1185">Reference proteome</keyword>
<dbReference type="InterPro" id="IPR036390">
    <property type="entry name" value="WH_DNA-bd_sf"/>
</dbReference>
<dbReference type="Pfam" id="PF04362">
    <property type="entry name" value="Iron_traffic"/>
    <property type="match status" value="1"/>
</dbReference>
<proteinExistence type="predicted"/>
<sequence length="152" mass="16801">MLDTLCVALKGTPRVVVQTLKEKGALSAAQLVAETGHPEKSVRLALGELEKARLVRREGETYAVACRETMAPMSRVPFNTDLGRKVHATACAECWKKWQAQQLVLMNHFGLNPLDPQAQKFLFGAMESFFFGDGTPPMMIDTTLQGKISHLE</sequence>
<reference evidence="2 3" key="1">
    <citation type="submission" date="2021-03" db="EMBL/GenBank/DDBJ databases">
        <title>Genomic and phenotypic characterization of Chloracidobacterium isolates provides evidence for multiple species.</title>
        <authorList>
            <person name="Saini M.K."/>
            <person name="Costas A.M.G."/>
            <person name="Tank M."/>
            <person name="Bryant D.A."/>
        </authorList>
    </citation>
    <scope>NUCLEOTIDE SEQUENCE [LARGE SCALE GENOMIC DNA]</scope>
    <source>
        <strain evidence="2 3">N</strain>
    </source>
</reference>
<dbReference type="Gene3D" id="1.10.3880.10">
    <property type="entry name" value="Fe(II) trafficking protein YggX"/>
    <property type="match status" value="1"/>
</dbReference>
<keyword evidence="1" id="KW-0408">Iron</keyword>
<dbReference type="SUPFAM" id="SSF111148">
    <property type="entry name" value="YggX-like"/>
    <property type="match status" value="1"/>
</dbReference>
<evidence type="ECO:0000313" key="2">
    <source>
        <dbReference type="EMBL" id="QUV92865.1"/>
    </source>
</evidence>
<dbReference type="SUPFAM" id="SSF46785">
    <property type="entry name" value="Winged helix' DNA-binding domain"/>
    <property type="match status" value="1"/>
</dbReference>
<dbReference type="InterPro" id="IPR036766">
    <property type="entry name" value="Fe_traffick_prot_YggX_sf"/>
</dbReference>
<dbReference type="RefSeq" id="WP_058867396.1">
    <property type="nucleotide sequence ID" value="NZ_CP072642.1"/>
</dbReference>
<evidence type="ECO:0000313" key="3">
    <source>
        <dbReference type="Proteomes" id="UP000677668"/>
    </source>
</evidence>
<name>A0ABX8AZF7_9BACT</name>